<accession>A0ABU6TPA9</accession>
<dbReference type="Gene3D" id="1.10.10.10">
    <property type="entry name" value="Winged helix-like DNA-binding domain superfamily/Winged helix DNA-binding domain"/>
    <property type="match status" value="1"/>
</dbReference>
<organism evidence="3 4">
    <name type="scientific">Stylosanthes scabra</name>
    <dbReference type="NCBI Taxonomy" id="79078"/>
    <lineage>
        <taxon>Eukaryota</taxon>
        <taxon>Viridiplantae</taxon>
        <taxon>Streptophyta</taxon>
        <taxon>Embryophyta</taxon>
        <taxon>Tracheophyta</taxon>
        <taxon>Spermatophyta</taxon>
        <taxon>Magnoliopsida</taxon>
        <taxon>eudicotyledons</taxon>
        <taxon>Gunneridae</taxon>
        <taxon>Pentapetalae</taxon>
        <taxon>rosids</taxon>
        <taxon>fabids</taxon>
        <taxon>Fabales</taxon>
        <taxon>Fabaceae</taxon>
        <taxon>Papilionoideae</taxon>
        <taxon>50 kb inversion clade</taxon>
        <taxon>dalbergioids sensu lato</taxon>
        <taxon>Dalbergieae</taxon>
        <taxon>Pterocarpus clade</taxon>
        <taxon>Stylosanthes</taxon>
    </lineage>
</organism>
<dbReference type="SUPFAM" id="SSF52540">
    <property type="entry name" value="P-loop containing nucleoside triphosphate hydrolases"/>
    <property type="match status" value="1"/>
</dbReference>
<evidence type="ECO:0000256" key="1">
    <source>
        <dbReference type="ARBA" id="ARBA00022737"/>
    </source>
</evidence>
<protein>
    <recommendedName>
        <fullName evidence="2">Disease resistance protein winged helix domain-containing protein</fullName>
    </recommendedName>
</protein>
<dbReference type="Pfam" id="PF23559">
    <property type="entry name" value="WHD_DRP"/>
    <property type="match status" value="1"/>
</dbReference>
<reference evidence="3 4" key="1">
    <citation type="journal article" date="2023" name="Plants (Basel)">
        <title>Bridging the Gap: Combining Genomics and Transcriptomics Approaches to Understand Stylosanthes scabra, an Orphan Legume from the Brazilian Caatinga.</title>
        <authorList>
            <person name="Ferreira-Neto J.R.C."/>
            <person name="da Silva M.D."/>
            <person name="Binneck E."/>
            <person name="de Melo N.F."/>
            <person name="da Silva R.H."/>
            <person name="de Melo A.L.T.M."/>
            <person name="Pandolfi V."/>
            <person name="Bustamante F.O."/>
            <person name="Brasileiro-Vidal A.C."/>
            <person name="Benko-Iseppon A.M."/>
        </authorList>
    </citation>
    <scope>NUCLEOTIDE SEQUENCE [LARGE SCALE GENOMIC DNA]</scope>
    <source>
        <tissue evidence="3">Leaves</tissue>
    </source>
</reference>
<dbReference type="InterPro" id="IPR036388">
    <property type="entry name" value="WH-like_DNA-bd_sf"/>
</dbReference>
<dbReference type="PANTHER" id="PTHR23155:SF1193">
    <property type="entry name" value="DISEASE RESISTANCE PROTEIN RPP13-RELATED"/>
    <property type="match status" value="1"/>
</dbReference>
<feature type="domain" description="Disease resistance protein winged helix" evidence="2">
    <location>
        <begin position="372"/>
        <end position="437"/>
    </location>
</feature>
<dbReference type="InterPro" id="IPR042197">
    <property type="entry name" value="Apaf_helical"/>
</dbReference>
<dbReference type="PANTHER" id="PTHR23155">
    <property type="entry name" value="DISEASE RESISTANCE PROTEIN RP"/>
    <property type="match status" value="1"/>
</dbReference>
<gene>
    <name evidence="3" type="ORF">PIB30_074412</name>
</gene>
<name>A0ABU6TPA9_9FABA</name>
<evidence type="ECO:0000313" key="4">
    <source>
        <dbReference type="Proteomes" id="UP001341840"/>
    </source>
</evidence>
<dbReference type="Gene3D" id="1.10.8.430">
    <property type="entry name" value="Helical domain of apoptotic protease-activating factors"/>
    <property type="match status" value="1"/>
</dbReference>
<dbReference type="InterPro" id="IPR044974">
    <property type="entry name" value="Disease_R_plants"/>
</dbReference>
<comment type="caution">
    <text evidence="3">The sequence shown here is derived from an EMBL/GenBank/DDBJ whole genome shotgun (WGS) entry which is preliminary data.</text>
</comment>
<keyword evidence="1" id="KW-0677">Repeat</keyword>
<proteinExistence type="predicted"/>
<evidence type="ECO:0000313" key="3">
    <source>
        <dbReference type="EMBL" id="MED6150645.1"/>
    </source>
</evidence>
<dbReference type="EMBL" id="JASCZI010091545">
    <property type="protein sequence ID" value="MED6150645.1"/>
    <property type="molecule type" value="Genomic_DNA"/>
</dbReference>
<dbReference type="InterPro" id="IPR027417">
    <property type="entry name" value="P-loop_NTPase"/>
</dbReference>
<keyword evidence="4" id="KW-1185">Reference proteome</keyword>
<dbReference type="Proteomes" id="UP001341840">
    <property type="component" value="Unassembled WGS sequence"/>
</dbReference>
<dbReference type="InterPro" id="IPR058922">
    <property type="entry name" value="WHD_DRP"/>
</dbReference>
<sequence length="441" mass="49411">MKSNEIFVALVHHDGRIKYKTRDDVKFTDKSSANVFMTTRTTLVDLQGSIVRKLGLDGRKRVKIYYQIPISVVARGVKYGCLAVEGDDDLQILFHCRKQFPEVRTTELFVEIADSLASSGDSAPIPRPVNVGETSGSRNQRVVSPVASPSFDFNLQAEMTMGANELGNSHSFGELGVAVAATPQPVSPPAFEGVSVPNPQVVEVLRHYWVHWRETCGIRAYLSIDVPRDMRNAVEMIHNIPIGGGDLLKRSRLKEVASHTSPCPPYILQLLGDDESWEFFSRKVFRGEECPSDIEDLGKQMVRSCGGLPLSIVVLTGLLANKGKSHRKWSKVVGHVNWYLTRDETQVKDIVLKLSHDSLPTRLKPCFLYLGMYPEDFEIRVRPLLQKWVVEGFIQQTGTRYAEDDAEDYLYELVDRSLVQASQVNVNGVVKAHDLVRVVFA</sequence>
<evidence type="ECO:0000259" key="2">
    <source>
        <dbReference type="Pfam" id="PF23559"/>
    </source>
</evidence>